<evidence type="ECO:0000256" key="1">
    <source>
        <dbReference type="ARBA" id="ARBA00002265"/>
    </source>
</evidence>
<dbReference type="Pfam" id="PF03739">
    <property type="entry name" value="LptF_LptG"/>
    <property type="match status" value="1"/>
</dbReference>
<evidence type="ECO:0000313" key="9">
    <source>
        <dbReference type="EMBL" id="AKS42085.1"/>
    </source>
</evidence>
<comment type="subunit">
    <text evidence="8">Component of the lipopolysaccharide transport and assembly complex. The LptBFG transporter is composed of two ATP-binding proteins (LptB) and two transmembrane proteins (LptF and LptG).</text>
</comment>
<dbReference type="STRING" id="1579979.WM2015_1716"/>
<evidence type="ECO:0000256" key="6">
    <source>
        <dbReference type="ARBA" id="ARBA00022989"/>
    </source>
</evidence>
<sequence>MKLSTRYLLNTLGGAYLVAATAIGALLWLLHMLENLEQGLSGSADLLLAGLSALRQLPEGLIDLLPVITVLATAAAMGSLQARNELTILRVSGLSIWRLTGLALIPGLVVSLLALSALQWVTPEIRQSPERLLGASLGESGLWHPSHGLWIRSGNEFLNVQELRLGRIPTGINLYQFAEDGQLQRQIRAGDALVRPDGRWLLEDVRIRDFNASPEAYFERLDSLSWDSFLTARQLELLLLPPASLALSDLWQYVGGLKQRGQDVAEFEMVLWKRLALPLTCLVMVLAAMATAAVPLKSRAVSVRLVGALVLGLGFQMLTELATYLGLLLNWPVMVVALAPPFFLAGLAWWLLARAR</sequence>
<evidence type="ECO:0000256" key="7">
    <source>
        <dbReference type="ARBA" id="ARBA00023136"/>
    </source>
</evidence>
<evidence type="ECO:0000256" key="5">
    <source>
        <dbReference type="ARBA" id="ARBA00022692"/>
    </source>
</evidence>
<proteinExistence type="inferred from homology"/>
<dbReference type="GO" id="GO:0043190">
    <property type="term" value="C:ATP-binding cassette (ABC) transporter complex"/>
    <property type="evidence" value="ECO:0007669"/>
    <property type="project" value="InterPro"/>
</dbReference>
<accession>A0A0K0XWN7</accession>
<dbReference type="InterPro" id="IPR005495">
    <property type="entry name" value="LptG/LptF_permease"/>
</dbReference>
<name>A0A0K0XWN7_9GAMM</name>
<dbReference type="PANTHER" id="PTHR33529:SF2">
    <property type="entry name" value="LIPOPOLYSACCHARIDE EXPORT SYSTEM PERMEASE PROTEIN LPTG"/>
    <property type="match status" value="1"/>
</dbReference>
<dbReference type="AlphaFoldDB" id="A0A0K0XWN7"/>
<gene>
    <name evidence="9" type="ORF">WM2015_1716</name>
</gene>
<keyword evidence="6" id="KW-1133">Transmembrane helix</keyword>
<dbReference type="RefSeq" id="WP_049725671.1">
    <property type="nucleotide sequence ID" value="NZ_CP012154.1"/>
</dbReference>
<reference evidence="10" key="1">
    <citation type="submission" date="2015-07" db="EMBL/GenBank/DDBJ databases">
        <authorList>
            <person name="Kim K.M."/>
        </authorList>
    </citation>
    <scope>NUCLEOTIDE SEQUENCE [LARGE SCALE GENOMIC DNA]</scope>
    <source>
        <strain evidence="10">KCTC 42284</strain>
    </source>
</reference>
<keyword evidence="4" id="KW-1003">Cell membrane</keyword>
<dbReference type="Proteomes" id="UP000066624">
    <property type="component" value="Chromosome"/>
</dbReference>
<dbReference type="GO" id="GO:0015920">
    <property type="term" value="P:lipopolysaccharide transport"/>
    <property type="evidence" value="ECO:0007669"/>
    <property type="project" value="TreeGrafter"/>
</dbReference>
<dbReference type="EMBL" id="CP012154">
    <property type="protein sequence ID" value="AKS42085.1"/>
    <property type="molecule type" value="Genomic_DNA"/>
</dbReference>
<keyword evidence="7" id="KW-0472">Membrane</keyword>
<keyword evidence="5" id="KW-0812">Transmembrane</keyword>
<protein>
    <submittedName>
        <fullName evidence="9">Uncharacterized protein</fullName>
    </submittedName>
</protein>
<comment type="function">
    <text evidence="1">Part of the ABC transporter complex LptBFG involved in the translocation of lipopolysaccharide (LPS) from the inner membrane to the outer membrane.</text>
</comment>
<dbReference type="NCBIfam" id="TIGR04408">
    <property type="entry name" value="LptG_lptG"/>
    <property type="match status" value="1"/>
</dbReference>
<dbReference type="InterPro" id="IPR030923">
    <property type="entry name" value="LptG"/>
</dbReference>
<keyword evidence="10" id="KW-1185">Reference proteome</keyword>
<evidence type="ECO:0000313" key="10">
    <source>
        <dbReference type="Proteomes" id="UP000066624"/>
    </source>
</evidence>
<comment type="similarity">
    <text evidence="3">Belongs to the LptF/LptG family.</text>
</comment>
<evidence type="ECO:0000256" key="4">
    <source>
        <dbReference type="ARBA" id="ARBA00022475"/>
    </source>
</evidence>
<organism evidence="9 10">
    <name type="scientific">Wenzhouxiangella marina</name>
    <dbReference type="NCBI Taxonomy" id="1579979"/>
    <lineage>
        <taxon>Bacteria</taxon>
        <taxon>Pseudomonadati</taxon>
        <taxon>Pseudomonadota</taxon>
        <taxon>Gammaproteobacteria</taxon>
        <taxon>Chromatiales</taxon>
        <taxon>Wenzhouxiangellaceae</taxon>
        <taxon>Wenzhouxiangella</taxon>
    </lineage>
</organism>
<dbReference type="KEGG" id="wma:WM2015_1716"/>
<comment type="subcellular location">
    <subcellularLocation>
        <location evidence="2">Cell membrane</location>
        <topology evidence="2">Multi-pass membrane protein</topology>
    </subcellularLocation>
</comment>
<evidence type="ECO:0000256" key="2">
    <source>
        <dbReference type="ARBA" id="ARBA00004651"/>
    </source>
</evidence>
<evidence type="ECO:0000256" key="8">
    <source>
        <dbReference type="ARBA" id="ARBA00026081"/>
    </source>
</evidence>
<dbReference type="PANTHER" id="PTHR33529">
    <property type="entry name" value="SLR0882 PROTEIN-RELATED"/>
    <property type="match status" value="1"/>
</dbReference>
<evidence type="ECO:0000256" key="3">
    <source>
        <dbReference type="ARBA" id="ARBA00007725"/>
    </source>
</evidence>
<dbReference type="GO" id="GO:0055085">
    <property type="term" value="P:transmembrane transport"/>
    <property type="evidence" value="ECO:0007669"/>
    <property type="project" value="InterPro"/>
</dbReference>